<name>A0A5B9EBM2_9BACT</name>
<dbReference type="AlphaFoldDB" id="A0A5B9EBM2"/>
<accession>A0A5B9EBM2</accession>
<gene>
    <name evidence="2" type="ORF">FTW19_16595</name>
</gene>
<evidence type="ECO:0000313" key="2">
    <source>
        <dbReference type="EMBL" id="QEE29472.1"/>
    </source>
</evidence>
<dbReference type="KEGG" id="talb:FTW19_16595"/>
<feature type="domain" description="N-acetyltransferase" evidence="1">
    <location>
        <begin position="1"/>
        <end position="153"/>
    </location>
</feature>
<dbReference type="InterPro" id="IPR016181">
    <property type="entry name" value="Acyl_CoA_acyltransferase"/>
</dbReference>
<sequence>MNDTALAESLWCDPEVTHFFGGAMTPTQARERLQAECQREDLLGMQYWPMFLRETGEFAGCAGLRPWSMDSKTIEVGVHLMRSAWGLRLGEEALRAVLTHGFDTLSLPVIVAGHGIAHDNSRRLLERVGFKYTHNILWGPKEIEVCMWAITAETWSVTGSIRLTTNWNKERHGLHRR</sequence>
<dbReference type="Proteomes" id="UP000321820">
    <property type="component" value="Chromosome"/>
</dbReference>
<organism evidence="2 3">
    <name type="scientific">Terriglobus albidus</name>
    <dbReference type="NCBI Taxonomy" id="1592106"/>
    <lineage>
        <taxon>Bacteria</taxon>
        <taxon>Pseudomonadati</taxon>
        <taxon>Acidobacteriota</taxon>
        <taxon>Terriglobia</taxon>
        <taxon>Terriglobales</taxon>
        <taxon>Acidobacteriaceae</taxon>
        <taxon>Terriglobus</taxon>
    </lineage>
</organism>
<keyword evidence="2" id="KW-0808">Transferase</keyword>
<dbReference type="InterPro" id="IPR000182">
    <property type="entry name" value="GNAT_dom"/>
</dbReference>
<keyword evidence="3" id="KW-1185">Reference proteome</keyword>
<dbReference type="PANTHER" id="PTHR43792:SF1">
    <property type="entry name" value="N-ACETYLTRANSFERASE DOMAIN-CONTAINING PROTEIN"/>
    <property type="match status" value="1"/>
</dbReference>
<dbReference type="PROSITE" id="PS51186">
    <property type="entry name" value="GNAT"/>
    <property type="match status" value="1"/>
</dbReference>
<dbReference type="InterPro" id="IPR051531">
    <property type="entry name" value="N-acetyltransferase"/>
</dbReference>
<dbReference type="EMBL" id="CP042806">
    <property type="protein sequence ID" value="QEE29472.1"/>
    <property type="molecule type" value="Genomic_DNA"/>
</dbReference>
<dbReference type="PANTHER" id="PTHR43792">
    <property type="entry name" value="GNAT FAMILY, PUTATIVE (AFU_ORTHOLOGUE AFUA_3G00765)-RELATED-RELATED"/>
    <property type="match status" value="1"/>
</dbReference>
<dbReference type="Pfam" id="PF13302">
    <property type="entry name" value="Acetyltransf_3"/>
    <property type="match status" value="1"/>
</dbReference>
<protein>
    <submittedName>
        <fullName evidence="2">GNAT family N-acetyltransferase</fullName>
    </submittedName>
</protein>
<dbReference type="OrthoDB" id="9798081at2"/>
<dbReference type="SUPFAM" id="SSF55729">
    <property type="entry name" value="Acyl-CoA N-acyltransferases (Nat)"/>
    <property type="match status" value="1"/>
</dbReference>
<reference evidence="2 3" key="1">
    <citation type="submission" date="2019-08" db="EMBL/GenBank/DDBJ databases">
        <title>Complete genome sequence of Terriglobus albidus strain ORNL.</title>
        <authorList>
            <person name="Podar M."/>
        </authorList>
    </citation>
    <scope>NUCLEOTIDE SEQUENCE [LARGE SCALE GENOMIC DNA]</scope>
    <source>
        <strain evidence="2 3">ORNL</strain>
    </source>
</reference>
<evidence type="ECO:0000259" key="1">
    <source>
        <dbReference type="PROSITE" id="PS51186"/>
    </source>
</evidence>
<evidence type="ECO:0000313" key="3">
    <source>
        <dbReference type="Proteomes" id="UP000321820"/>
    </source>
</evidence>
<dbReference type="Gene3D" id="3.40.630.30">
    <property type="match status" value="1"/>
</dbReference>
<dbReference type="GO" id="GO:0016747">
    <property type="term" value="F:acyltransferase activity, transferring groups other than amino-acyl groups"/>
    <property type="evidence" value="ECO:0007669"/>
    <property type="project" value="InterPro"/>
</dbReference>
<proteinExistence type="predicted"/>